<dbReference type="Proteomes" id="UP000002194">
    <property type="component" value="Chromosome"/>
</dbReference>
<dbReference type="AlphaFoldDB" id="Q72FH8"/>
<dbReference type="HOGENOM" id="CLU_1445527_0_0_7"/>
<organism evidence="1 2">
    <name type="scientific">Nitratidesulfovibrio vulgaris (strain ATCC 29579 / DSM 644 / CCUG 34227 / NCIMB 8303 / VKM B-1760 / Hildenborough)</name>
    <name type="common">Desulfovibrio vulgaris</name>
    <dbReference type="NCBI Taxonomy" id="882"/>
    <lineage>
        <taxon>Bacteria</taxon>
        <taxon>Pseudomonadati</taxon>
        <taxon>Thermodesulfobacteriota</taxon>
        <taxon>Desulfovibrionia</taxon>
        <taxon>Desulfovibrionales</taxon>
        <taxon>Desulfovibrionaceae</taxon>
        <taxon>Nitratidesulfovibrio</taxon>
    </lineage>
</organism>
<keyword evidence="2" id="KW-1185">Reference proteome</keyword>
<dbReference type="PaxDb" id="882-DVU_0235"/>
<dbReference type="RefSeq" id="WP_010937545.1">
    <property type="nucleotide sequence ID" value="NC_002937.3"/>
</dbReference>
<gene>
    <name evidence="1" type="ordered locus">DVU_0235</name>
</gene>
<reference evidence="1 2" key="1">
    <citation type="journal article" date="2004" name="Nat. Biotechnol.">
        <title>The genome sequence of the anaerobic, sulfate-reducing bacterium Desulfovibrio vulgaris Hildenborough.</title>
        <authorList>
            <person name="Heidelberg J.F."/>
            <person name="Seshadri R."/>
            <person name="Haveman S.A."/>
            <person name="Hemme C.L."/>
            <person name="Paulsen I.T."/>
            <person name="Kolonay J.F."/>
            <person name="Eisen J.A."/>
            <person name="Ward N."/>
            <person name="Methe B."/>
            <person name="Brinkac L.M."/>
            <person name="Daugherty S.C."/>
            <person name="Deboy R.T."/>
            <person name="Dodson R.J."/>
            <person name="Durkin A.S."/>
            <person name="Madupu R."/>
            <person name="Nelson W.C."/>
            <person name="Sullivan S.A."/>
            <person name="Fouts D."/>
            <person name="Haft D.H."/>
            <person name="Selengut J."/>
            <person name="Peterson J.D."/>
            <person name="Davidsen T.M."/>
            <person name="Zafar N."/>
            <person name="Zhou L."/>
            <person name="Radune D."/>
            <person name="Dimitrov G."/>
            <person name="Hance M."/>
            <person name="Tran K."/>
            <person name="Khouri H."/>
            <person name="Gill J."/>
            <person name="Utterback T.R."/>
            <person name="Feldblyum T.V."/>
            <person name="Wall J.D."/>
            <person name="Voordouw G."/>
            <person name="Fraser C.M."/>
        </authorList>
    </citation>
    <scope>NUCLEOTIDE SEQUENCE [LARGE SCALE GENOMIC DNA]</scope>
    <source>
        <strain evidence="2">ATCC 29579 / DSM 644 / NCIMB 8303 / VKM B-1760 / Hildenborough</strain>
    </source>
</reference>
<evidence type="ECO:0000313" key="1">
    <source>
        <dbReference type="EMBL" id="AAS94719.1"/>
    </source>
</evidence>
<evidence type="ECO:0000313" key="2">
    <source>
        <dbReference type="Proteomes" id="UP000002194"/>
    </source>
</evidence>
<dbReference type="PATRIC" id="fig|882.5.peg.224"/>
<dbReference type="KEGG" id="dvu:DVU_0235"/>
<name>Q72FH8_NITV2</name>
<dbReference type="OrthoDB" id="5472318at2"/>
<sequence>MYAQMIRDRLNDAFERAVRDCSKRVSTEWGDGVLFAGDGLDRFPAMLGEEIGAILAELRASRAATFVAAKVPMPGEASDATVDALVAPPVRKKDWPGCSIIMMADEPSGRFKEGSRLLVTRRMHSRDTMHTAQDISSWDTRVLKVEGRCPTCYALHAAYIPEHWIADGKAVFVQRHGAAAERDTDER</sequence>
<dbReference type="EnsemblBacteria" id="AAS94719">
    <property type="protein sequence ID" value="AAS94719"/>
    <property type="gene ID" value="DVU_0235"/>
</dbReference>
<protein>
    <submittedName>
        <fullName evidence="1">Uncharacterized protein</fullName>
    </submittedName>
</protein>
<accession>Q72FH8</accession>
<dbReference type="EMBL" id="AE017285">
    <property type="protein sequence ID" value="AAS94719.1"/>
    <property type="molecule type" value="Genomic_DNA"/>
</dbReference>
<proteinExistence type="predicted"/>